<reference evidence="2" key="1">
    <citation type="journal article" date="2019" name="Int. J. Syst. Evol. Microbiol.">
        <title>The Global Catalogue of Microorganisms (GCM) 10K type strain sequencing project: providing services to taxonomists for standard genome sequencing and annotation.</title>
        <authorList>
            <consortium name="The Broad Institute Genomics Platform"/>
            <consortium name="The Broad Institute Genome Sequencing Center for Infectious Disease"/>
            <person name="Wu L."/>
            <person name="Ma J."/>
        </authorList>
    </citation>
    <scope>NUCLEOTIDE SEQUENCE [LARGE SCALE GENOMIC DNA]</scope>
    <source>
        <strain evidence="2">CGMCC 1.15942</strain>
    </source>
</reference>
<gene>
    <name evidence="1" type="ORF">GCM10011573_14940</name>
</gene>
<dbReference type="RefSeq" id="WP_088269376.1">
    <property type="nucleotide sequence ID" value="NZ_BMKI01000002.1"/>
</dbReference>
<accession>A0ABQ1P3V4</accession>
<keyword evidence="2" id="KW-1185">Reference proteome</keyword>
<comment type="caution">
    <text evidence="1">The sequence shown here is derived from an EMBL/GenBank/DDBJ whole genome shotgun (WGS) entry which is preliminary data.</text>
</comment>
<sequence length="223" mass="25802">MAKSVTEKLKLMTYPTKAIVDRPDESYLTELKDAQLDFPTKPVDFLFVFVKTMEEFKKVVHVTIEKELLNKEGVLFVAYPKKGNKRYSTFVHRDEIFPALDVDDSDGYVGKSTLKFNRMVSLDEVFTVTGLKNTERKAPNSKATSARVEDYVQFIPQVEKLLEKQSKAKVLFDGLTPGYKRDWARYIFSAKQQTTQDKRKAEMIDILEKGFKSKELYRQSLSK</sequence>
<evidence type="ECO:0000313" key="1">
    <source>
        <dbReference type="EMBL" id="GGC86291.1"/>
    </source>
</evidence>
<evidence type="ECO:0000313" key="2">
    <source>
        <dbReference type="Proteomes" id="UP000630615"/>
    </source>
</evidence>
<proteinExistence type="predicted"/>
<dbReference type="EMBL" id="BMKI01000002">
    <property type="protein sequence ID" value="GGC86291.1"/>
    <property type="molecule type" value="Genomic_DNA"/>
</dbReference>
<dbReference type="Pfam" id="PF13376">
    <property type="entry name" value="OmdA"/>
    <property type="match status" value="1"/>
</dbReference>
<protein>
    <recommendedName>
        <fullName evidence="3">Bacteriocin-protection, YdeI or OmpD-Associated</fullName>
    </recommendedName>
</protein>
<name>A0ABQ1P3V4_9ENTE</name>
<evidence type="ECO:0008006" key="3">
    <source>
        <dbReference type="Google" id="ProtNLM"/>
    </source>
</evidence>
<organism evidence="1 2">
    <name type="scientific">Enterococcus wangshanyuanii</name>
    <dbReference type="NCBI Taxonomy" id="2005703"/>
    <lineage>
        <taxon>Bacteria</taxon>
        <taxon>Bacillati</taxon>
        <taxon>Bacillota</taxon>
        <taxon>Bacilli</taxon>
        <taxon>Lactobacillales</taxon>
        <taxon>Enterococcaceae</taxon>
        <taxon>Enterococcus</taxon>
    </lineage>
</organism>
<dbReference type="Proteomes" id="UP000630615">
    <property type="component" value="Unassembled WGS sequence"/>
</dbReference>